<reference evidence="8" key="1">
    <citation type="submission" date="2016-10" db="EMBL/GenBank/DDBJ databases">
        <authorList>
            <person name="Benchimol M."/>
            <person name="Almeida L.G."/>
            <person name="Vasconcelos A.T."/>
            <person name="Perreira-Neves A."/>
            <person name="Rosa I.A."/>
            <person name="Tasca T."/>
            <person name="Bogo M.R."/>
            <person name="de Souza W."/>
        </authorList>
    </citation>
    <scope>NUCLEOTIDE SEQUENCE [LARGE SCALE GENOMIC DNA]</scope>
    <source>
        <strain evidence="8">K</strain>
    </source>
</reference>
<evidence type="ECO:0000256" key="1">
    <source>
        <dbReference type="ARBA" id="ARBA00004141"/>
    </source>
</evidence>
<keyword evidence="4 6" id="KW-1133">Transmembrane helix</keyword>
<dbReference type="Gene3D" id="1.20.144.10">
    <property type="entry name" value="Phosphatidic acid phosphatase type 2/haloperoxidase"/>
    <property type="match status" value="1"/>
</dbReference>
<gene>
    <name evidence="8" type="ORF">TRFO_23649</name>
</gene>
<dbReference type="GO" id="GO:0008195">
    <property type="term" value="F:phosphatidate phosphatase activity"/>
    <property type="evidence" value="ECO:0007669"/>
    <property type="project" value="TreeGrafter"/>
</dbReference>
<evidence type="ECO:0000313" key="8">
    <source>
        <dbReference type="EMBL" id="OHT08023.1"/>
    </source>
</evidence>
<dbReference type="InterPro" id="IPR043216">
    <property type="entry name" value="PAP-like"/>
</dbReference>
<evidence type="ECO:0000256" key="2">
    <source>
        <dbReference type="ARBA" id="ARBA00008816"/>
    </source>
</evidence>
<organism evidence="8 9">
    <name type="scientific">Tritrichomonas foetus</name>
    <dbReference type="NCBI Taxonomy" id="1144522"/>
    <lineage>
        <taxon>Eukaryota</taxon>
        <taxon>Metamonada</taxon>
        <taxon>Parabasalia</taxon>
        <taxon>Tritrichomonadida</taxon>
        <taxon>Tritrichomonadidae</taxon>
        <taxon>Tritrichomonas</taxon>
    </lineage>
</organism>
<proteinExistence type="inferred from homology"/>
<dbReference type="VEuPathDB" id="TrichDB:TRFO_23649"/>
<feature type="transmembrane region" description="Helical" evidence="6">
    <location>
        <begin position="167"/>
        <end position="186"/>
    </location>
</feature>
<dbReference type="InterPro" id="IPR036938">
    <property type="entry name" value="PAP2/HPO_sf"/>
</dbReference>
<dbReference type="SUPFAM" id="SSF48317">
    <property type="entry name" value="Acid phosphatase/Vanadium-dependent haloperoxidase"/>
    <property type="match status" value="1"/>
</dbReference>
<feature type="transmembrane region" description="Helical" evidence="6">
    <location>
        <begin position="12"/>
        <end position="35"/>
    </location>
</feature>
<evidence type="ECO:0000256" key="4">
    <source>
        <dbReference type="ARBA" id="ARBA00022989"/>
    </source>
</evidence>
<feature type="transmembrane region" description="Helical" evidence="6">
    <location>
        <begin position="136"/>
        <end position="155"/>
    </location>
</feature>
<evidence type="ECO:0000256" key="5">
    <source>
        <dbReference type="ARBA" id="ARBA00023136"/>
    </source>
</evidence>
<dbReference type="OrthoDB" id="10030083at2759"/>
<evidence type="ECO:0000256" key="6">
    <source>
        <dbReference type="SAM" id="Phobius"/>
    </source>
</evidence>
<evidence type="ECO:0000256" key="3">
    <source>
        <dbReference type="ARBA" id="ARBA00022692"/>
    </source>
</evidence>
<name>A0A1J4K9D0_9EUKA</name>
<dbReference type="GeneID" id="94837981"/>
<dbReference type="Pfam" id="PF01569">
    <property type="entry name" value="PAP2"/>
    <property type="match status" value="1"/>
</dbReference>
<dbReference type="SMART" id="SM00014">
    <property type="entry name" value="acidPPc"/>
    <property type="match status" value="1"/>
</dbReference>
<feature type="domain" description="Phosphatidic acid phosphatase type 2/haloperoxidase" evidence="7">
    <location>
        <begin position="52"/>
        <end position="182"/>
    </location>
</feature>
<keyword evidence="3 6" id="KW-0812">Transmembrane</keyword>
<feature type="transmembrane region" description="Helical" evidence="6">
    <location>
        <begin position="47"/>
        <end position="67"/>
    </location>
</feature>
<dbReference type="GO" id="GO:0046839">
    <property type="term" value="P:phospholipid dephosphorylation"/>
    <property type="evidence" value="ECO:0007669"/>
    <property type="project" value="TreeGrafter"/>
</dbReference>
<keyword evidence="9" id="KW-1185">Reference proteome</keyword>
<dbReference type="InterPro" id="IPR000326">
    <property type="entry name" value="PAP2/HPO"/>
</dbReference>
<protein>
    <submittedName>
        <fullName evidence="8">PAP2 superfamily protein</fullName>
    </submittedName>
</protein>
<comment type="caution">
    <text evidence="8">The sequence shown here is derived from an EMBL/GenBank/DDBJ whole genome shotgun (WGS) entry which is preliminary data.</text>
</comment>
<dbReference type="Proteomes" id="UP000179807">
    <property type="component" value="Unassembled WGS sequence"/>
</dbReference>
<dbReference type="AlphaFoldDB" id="A0A1J4K9D0"/>
<comment type="similarity">
    <text evidence="2">Belongs to the PA-phosphatase related phosphoesterase family.</text>
</comment>
<dbReference type="GO" id="GO:0016020">
    <property type="term" value="C:membrane"/>
    <property type="evidence" value="ECO:0007669"/>
    <property type="project" value="UniProtKB-SubCell"/>
</dbReference>
<comment type="subcellular location">
    <subcellularLocation>
        <location evidence="1">Membrane</location>
        <topology evidence="1">Multi-pass membrane protein</topology>
    </subcellularLocation>
</comment>
<keyword evidence="5 6" id="KW-0472">Membrane</keyword>
<accession>A0A1J4K9D0</accession>
<dbReference type="PANTHER" id="PTHR10165:SF35">
    <property type="entry name" value="RE23632P"/>
    <property type="match status" value="1"/>
</dbReference>
<dbReference type="RefSeq" id="XP_068361159.1">
    <property type="nucleotide sequence ID" value="XM_068503277.1"/>
</dbReference>
<dbReference type="GO" id="GO:0006644">
    <property type="term" value="P:phospholipid metabolic process"/>
    <property type="evidence" value="ECO:0007669"/>
    <property type="project" value="InterPro"/>
</dbReference>
<evidence type="ECO:0000313" key="9">
    <source>
        <dbReference type="Proteomes" id="UP000179807"/>
    </source>
</evidence>
<dbReference type="PANTHER" id="PTHR10165">
    <property type="entry name" value="LIPID PHOSPHATE PHOSPHATASE"/>
    <property type="match status" value="1"/>
</dbReference>
<evidence type="ECO:0000259" key="7">
    <source>
        <dbReference type="SMART" id="SM00014"/>
    </source>
</evidence>
<dbReference type="EMBL" id="MLAK01000680">
    <property type="protein sequence ID" value="OHT08023.1"/>
    <property type="molecule type" value="Genomic_DNA"/>
</dbReference>
<sequence>MTYPKATQRIESIIIVACICFPAVALILVLFYFLGQKYPKYFNSFRIWTSIWILVTIVAISNIIVTLQNIYIGKVRPDFFSQCGSDIRDPRECSILNRKDRIDEMSSYPSNDSASIVSSLLYLALLLEKACVKRPAWATVLCILFFIIGLLAGSFPIKTFRAHFDDVVAGFFIGILCCAIIWNGSVKRIFRDCKNNDSSAYYDPVM</sequence>